<organism evidence="2 3">
    <name type="scientific">Fusarium austroafricanum</name>
    <dbReference type="NCBI Taxonomy" id="2364996"/>
    <lineage>
        <taxon>Eukaryota</taxon>
        <taxon>Fungi</taxon>
        <taxon>Dikarya</taxon>
        <taxon>Ascomycota</taxon>
        <taxon>Pezizomycotina</taxon>
        <taxon>Sordariomycetes</taxon>
        <taxon>Hypocreomycetidae</taxon>
        <taxon>Hypocreales</taxon>
        <taxon>Nectriaceae</taxon>
        <taxon>Fusarium</taxon>
        <taxon>Fusarium concolor species complex</taxon>
    </lineage>
</organism>
<proteinExistence type="predicted"/>
<dbReference type="EMBL" id="JAADJG010000212">
    <property type="protein sequence ID" value="KAF4451709.1"/>
    <property type="molecule type" value="Genomic_DNA"/>
</dbReference>
<dbReference type="AlphaFoldDB" id="A0A8H4NUG8"/>
<feature type="region of interest" description="Disordered" evidence="1">
    <location>
        <begin position="1"/>
        <end position="181"/>
    </location>
</feature>
<reference evidence="2" key="1">
    <citation type="submission" date="2020-01" db="EMBL/GenBank/DDBJ databases">
        <title>Identification and distribution of gene clusters putatively required for synthesis of sphingolipid metabolism inhibitors in phylogenetically diverse species of the filamentous fungus Fusarium.</title>
        <authorList>
            <person name="Kim H.-S."/>
            <person name="Busman M."/>
            <person name="Brown D.W."/>
            <person name="Divon H."/>
            <person name="Uhlig S."/>
            <person name="Proctor R.H."/>
        </authorList>
    </citation>
    <scope>NUCLEOTIDE SEQUENCE</scope>
    <source>
        <strain evidence="2">NRRL 53441</strain>
    </source>
</reference>
<sequence>MAVKSETEKAEAMVLARQRADQNATEVVEDHMRRHLSITESPSSPEPDSPPDSALLPASLVAQPPSPTLTCGRRPRLDIDPNLELWLQHTETGDVEMPGAPPYPVPPSPSSVPYSPSPCEPLESEGENEQDSVRIEWKETSKNAGRHSLEVSPTLDSSPTVEESKKEVKRGEFEPHHRDYLTSPLKSALKCQCRSQLPSEERQASREQTKLS</sequence>
<keyword evidence="3" id="KW-1185">Reference proteome</keyword>
<accession>A0A8H4NUG8</accession>
<feature type="compositionally biased region" description="Pro residues" evidence="1">
    <location>
        <begin position="99"/>
        <end position="119"/>
    </location>
</feature>
<feature type="compositionally biased region" description="Basic and acidic residues" evidence="1">
    <location>
        <begin position="162"/>
        <end position="180"/>
    </location>
</feature>
<evidence type="ECO:0000313" key="2">
    <source>
        <dbReference type="EMBL" id="KAF4451709.1"/>
    </source>
</evidence>
<evidence type="ECO:0000313" key="3">
    <source>
        <dbReference type="Proteomes" id="UP000605986"/>
    </source>
</evidence>
<dbReference type="Proteomes" id="UP000605986">
    <property type="component" value="Unassembled WGS sequence"/>
</dbReference>
<name>A0A8H4NUG8_9HYPO</name>
<protein>
    <submittedName>
        <fullName evidence="2">Uncharacterized protein</fullName>
    </submittedName>
</protein>
<evidence type="ECO:0000256" key="1">
    <source>
        <dbReference type="SAM" id="MobiDB-lite"/>
    </source>
</evidence>
<feature type="compositionally biased region" description="Basic and acidic residues" evidence="1">
    <location>
        <begin position="1"/>
        <end position="11"/>
    </location>
</feature>
<feature type="compositionally biased region" description="Basic and acidic residues" evidence="1">
    <location>
        <begin position="131"/>
        <end position="141"/>
    </location>
</feature>
<gene>
    <name evidence="2" type="ORF">F53441_5388</name>
</gene>
<comment type="caution">
    <text evidence="2">The sequence shown here is derived from an EMBL/GenBank/DDBJ whole genome shotgun (WGS) entry which is preliminary data.</text>
</comment>